<feature type="transmembrane region" description="Helical" evidence="7">
    <location>
        <begin position="145"/>
        <end position="164"/>
    </location>
</feature>
<feature type="transmembrane region" description="Helical" evidence="7">
    <location>
        <begin position="354"/>
        <end position="374"/>
    </location>
</feature>
<evidence type="ECO:0000256" key="6">
    <source>
        <dbReference type="ARBA" id="ARBA00023136"/>
    </source>
</evidence>
<keyword evidence="6 7" id="KW-0472">Membrane</keyword>
<name>A0ABP6ZIG2_9ACTN</name>
<dbReference type="SUPFAM" id="SSF103473">
    <property type="entry name" value="MFS general substrate transporter"/>
    <property type="match status" value="1"/>
</dbReference>
<dbReference type="PANTHER" id="PTHR23517">
    <property type="entry name" value="RESISTANCE PROTEIN MDTM, PUTATIVE-RELATED-RELATED"/>
    <property type="match status" value="1"/>
</dbReference>
<evidence type="ECO:0000256" key="5">
    <source>
        <dbReference type="ARBA" id="ARBA00022989"/>
    </source>
</evidence>
<dbReference type="InterPro" id="IPR011701">
    <property type="entry name" value="MFS"/>
</dbReference>
<dbReference type="PANTHER" id="PTHR23517:SF3">
    <property type="entry name" value="INTEGRAL MEMBRANE TRANSPORT PROTEIN"/>
    <property type="match status" value="1"/>
</dbReference>
<sequence>MSSSSPPPVRWRSIALTAYGPTALVSIGTGAIVPLIALSARDLGASVGVAALIVALAGIGQLVGDLPAGALAARIGEKYALMAACAVDAVALLGAFLSGRADSLPGLGAAVFVTGLANAVFSLARQAYLTEAVPIHARARAMSTLGGVFRFGSFVGPFVGALVVSRSSIGAAYAFAAAMSLLSAVLVGFLPDVGRRHRGQSAGPSAPAAAEPSVLSVLAQHRRVLLTLGAGVLIISAVRATRQVIIPLWGEAAGISPAATSLIFGISAGVDLLLFYPGGAVMDRFGRVWVAVPSMIIMGIGLMLLPLTATALGITAVACVLGFGNGISAGIVLTLGADTSPVVGRAQYLGGWRLCADLGNTLGPLIISAIAAVASLAVASLALGGLAWVGAAWLARLVPRYAHPGRARIRPVPGD</sequence>
<feature type="transmembrane region" description="Helical" evidence="7">
    <location>
        <begin position="224"/>
        <end position="249"/>
    </location>
</feature>
<dbReference type="RefSeq" id="WP_344801724.1">
    <property type="nucleotide sequence ID" value="NZ_BAABAB010000005.1"/>
</dbReference>
<keyword evidence="2" id="KW-0813">Transport</keyword>
<comment type="caution">
    <text evidence="9">The sequence shown here is derived from an EMBL/GenBank/DDBJ whole genome shotgun (WGS) entry which is preliminary data.</text>
</comment>
<evidence type="ECO:0000256" key="3">
    <source>
        <dbReference type="ARBA" id="ARBA00022475"/>
    </source>
</evidence>
<accession>A0ABP6ZIG2</accession>
<evidence type="ECO:0000313" key="9">
    <source>
        <dbReference type="EMBL" id="GAA3608073.1"/>
    </source>
</evidence>
<feature type="transmembrane region" description="Helical" evidence="7">
    <location>
        <begin position="12"/>
        <end position="37"/>
    </location>
</feature>
<dbReference type="InterPro" id="IPR050171">
    <property type="entry name" value="MFS_Transporters"/>
</dbReference>
<reference evidence="10" key="1">
    <citation type="journal article" date="2019" name="Int. J. Syst. Evol. Microbiol.">
        <title>The Global Catalogue of Microorganisms (GCM) 10K type strain sequencing project: providing services to taxonomists for standard genome sequencing and annotation.</title>
        <authorList>
            <consortium name="The Broad Institute Genomics Platform"/>
            <consortium name="The Broad Institute Genome Sequencing Center for Infectious Disease"/>
            <person name="Wu L."/>
            <person name="Ma J."/>
        </authorList>
    </citation>
    <scope>NUCLEOTIDE SEQUENCE [LARGE SCALE GENOMIC DNA]</scope>
    <source>
        <strain evidence="10">JCM 16929</strain>
    </source>
</reference>
<dbReference type="Gene3D" id="1.20.1250.20">
    <property type="entry name" value="MFS general substrate transporter like domains"/>
    <property type="match status" value="2"/>
</dbReference>
<organism evidence="9 10">
    <name type="scientific">Microlunatus ginsengisoli</name>
    <dbReference type="NCBI Taxonomy" id="363863"/>
    <lineage>
        <taxon>Bacteria</taxon>
        <taxon>Bacillati</taxon>
        <taxon>Actinomycetota</taxon>
        <taxon>Actinomycetes</taxon>
        <taxon>Propionibacteriales</taxon>
        <taxon>Propionibacteriaceae</taxon>
        <taxon>Microlunatus</taxon>
    </lineage>
</organism>
<feature type="transmembrane region" description="Helical" evidence="7">
    <location>
        <begin position="79"/>
        <end position="98"/>
    </location>
</feature>
<evidence type="ECO:0000259" key="8">
    <source>
        <dbReference type="PROSITE" id="PS50850"/>
    </source>
</evidence>
<dbReference type="Pfam" id="PF07690">
    <property type="entry name" value="MFS_1"/>
    <property type="match status" value="2"/>
</dbReference>
<dbReference type="Proteomes" id="UP001501490">
    <property type="component" value="Unassembled WGS sequence"/>
</dbReference>
<evidence type="ECO:0000256" key="1">
    <source>
        <dbReference type="ARBA" id="ARBA00004651"/>
    </source>
</evidence>
<feature type="transmembrane region" description="Helical" evidence="7">
    <location>
        <begin position="311"/>
        <end position="333"/>
    </location>
</feature>
<evidence type="ECO:0000256" key="4">
    <source>
        <dbReference type="ARBA" id="ARBA00022692"/>
    </source>
</evidence>
<evidence type="ECO:0000256" key="2">
    <source>
        <dbReference type="ARBA" id="ARBA00022448"/>
    </source>
</evidence>
<feature type="transmembrane region" description="Helical" evidence="7">
    <location>
        <begin position="288"/>
        <end position="305"/>
    </location>
</feature>
<dbReference type="CDD" id="cd17325">
    <property type="entry name" value="MFS_MdtG_SLC18_like"/>
    <property type="match status" value="1"/>
</dbReference>
<keyword evidence="4 7" id="KW-0812">Transmembrane</keyword>
<comment type="subcellular location">
    <subcellularLocation>
        <location evidence="1">Cell membrane</location>
        <topology evidence="1">Multi-pass membrane protein</topology>
    </subcellularLocation>
</comment>
<gene>
    <name evidence="9" type="ORF">GCM10022236_07320</name>
</gene>
<proteinExistence type="predicted"/>
<feature type="transmembrane region" description="Helical" evidence="7">
    <location>
        <begin position="170"/>
        <end position="190"/>
    </location>
</feature>
<dbReference type="PROSITE" id="PS50850">
    <property type="entry name" value="MFS"/>
    <property type="match status" value="1"/>
</dbReference>
<feature type="transmembrane region" description="Helical" evidence="7">
    <location>
        <begin position="380"/>
        <end position="398"/>
    </location>
</feature>
<feature type="transmembrane region" description="Helical" evidence="7">
    <location>
        <begin position="43"/>
        <end position="67"/>
    </location>
</feature>
<protein>
    <submittedName>
        <fullName evidence="9">MFS transporter</fullName>
    </submittedName>
</protein>
<dbReference type="EMBL" id="BAABAB010000005">
    <property type="protein sequence ID" value="GAA3608073.1"/>
    <property type="molecule type" value="Genomic_DNA"/>
</dbReference>
<feature type="transmembrane region" description="Helical" evidence="7">
    <location>
        <begin position="104"/>
        <end position="124"/>
    </location>
</feature>
<keyword evidence="10" id="KW-1185">Reference proteome</keyword>
<evidence type="ECO:0000256" key="7">
    <source>
        <dbReference type="SAM" id="Phobius"/>
    </source>
</evidence>
<dbReference type="InterPro" id="IPR020846">
    <property type="entry name" value="MFS_dom"/>
</dbReference>
<feature type="transmembrane region" description="Helical" evidence="7">
    <location>
        <begin position="255"/>
        <end position="276"/>
    </location>
</feature>
<dbReference type="InterPro" id="IPR036259">
    <property type="entry name" value="MFS_trans_sf"/>
</dbReference>
<feature type="domain" description="Major facilitator superfamily (MFS) profile" evidence="8">
    <location>
        <begin position="14"/>
        <end position="402"/>
    </location>
</feature>
<evidence type="ECO:0000313" key="10">
    <source>
        <dbReference type="Proteomes" id="UP001501490"/>
    </source>
</evidence>
<keyword evidence="3" id="KW-1003">Cell membrane</keyword>
<keyword evidence="5 7" id="KW-1133">Transmembrane helix</keyword>